<dbReference type="InterPro" id="IPR015943">
    <property type="entry name" value="WD40/YVTN_repeat-like_dom_sf"/>
</dbReference>
<evidence type="ECO:0000256" key="4">
    <source>
        <dbReference type="ARBA" id="ARBA00007410"/>
    </source>
</evidence>
<dbReference type="PANTHER" id="PTHR46378">
    <property type="entry name" value="STEROL REGULATORY ELEMENT-BINDING PROTEIN CLEAVAGE-ACTIVATING PROTEIN"/>
    <property type="match status" value="1"/>
</dbReference>
<evidence type="ECO:0000256" key="10">
    <source>
        <dbReference type="ARBA" id="ARBA00022824"/>
    </source>
</evidence>
<dbReference type="GO" id="GO:0032936">
    <property type="term" value="C:SREBP-SCAP complex"/>
    <property type="evidence" value="ECO:0007669"/>
    <property type="project" value="TreeGrafter"/>
</dbReference>
<dbReference type="Proteomes" id="UP000823405">
    <property type="component" value="Unassembled WGS sequence"/>
</dbReference>
<keyword evidence="25" id="KW-1185">Reference proteome</keyword>
<organism evidence="24 25">
    <name type="scientific">Linnemannia gamsii</name>
    <dbReference type="NCBI Taxonomy" id="64522"/>
    <lineage>
        <taxon>Eukaryota</taxon>
        <taxon>Fungi</taxon>
        <taxon>Fungi incertae sedis</taxon>
        <taxon>Mucoromycota</taxon>
        <taxon>Mortierellomycotina</taxon>
        <taxon>Mortierellomycetes</taxon>
        <taxon>Mortierellales</taxon>
        <taxon>Mortierellaceae</taxon>
        <taxon>Linnemannia</taxon>
    </lineage>
</organism>
<evidence type="ECO:0000313" key="24">
    <source>
        <dbReference type="EMBL" id="KAG0321722.1"/>
    </source>
</evidence>
<dbReference type="GO" id="GO:0045540">
    <property type="term" value="P:regulation of cholesterol biosynthetic process"/>
    <property type="evidence" value="ECO:0007669"/>
    <property type="project" value="TreeGrafter"/>
</dbReference>
<feature type="repeat" description="WD" evidence="20">
    <location>
        <begin position="941"/>
        <end position="973"/>
    </location>
</feature>
<dbReference type="PROSITE" id="PS50082">
    <property type="entry name" value="WD_REPEATS_2"/>
    <property type="match status" value="1"/>
</dbReference>
<feature type="region of interest" description="Disordered" evidence="21">
    <location>
        <begin position="1255"/>
        <end position="1280"/>
    </location>
</feature>
<keyword evidence="7 20" id="KW-0853">WD repeat</keyword>
<dbReference type="Gene3D" id="1.20.1640.10">
    <property type="entry name" value="Multidrug efflux transporter AcrB transmembrane domain"/>
    <property type="match status" value="1"/>
</dbReference>
<dbReference type="GO" id="GO:0008203">
    <property type="term" value="P:cholesterol metabolic process"/>
    <property type="evidence" value="ECO:0007669"/>
    <property type="project" value="UniProtKB-KW"/>
</dbReference>
<dbReference type="Pfam" id="PF00400">
    <property type="entry name" value="WD40"/>
    <property type="match status" value="2"/>
</dbReference>
<evidence type="ECO:0000256" key="2">
    <source>
        <dbReference type="ARBA" id="ARBA00004557"/>
    </source>
</evidence>
<dbReference type="InterPro" id="IPR000731">
    <property type="entry name" value="SSD"/>
</dbReference>
<comment type="function">
    <text evidence="19">Escort protein required for cholesterol as well as lipid homeostasis. Regulates export of the SCAP-SREBP complex from the endoplasmic reticulum to the Golgi upon low cholesterol, thereby regulating the processing of sterol regulatory element-binding proteins (SREBPs) SREBF1/SREBP1 and SREBF2/SREBP2. At high sterol concentrations, formation of a ternary complex with INSIG (INSIG1 or INSIG2) leads to mask the ER export signal in SCAP, promoting retention of the complex in the endoplasmic reticulum. Low sterol concentrations trigger release of INSIG, a conformational change in the SSD domain of SCAP, unmasking of the ER export signal, promoting recruitment into COPII-coated vesicles and transport of the SCAP-SREBP to the Golgi: in the Golgi, SREBPs are then processed, releasing the transcription factor fragment of SREBPs from the membrane, its import into the nucleus and up-regulation of LDLR, INSIG1 and the mevalonate pathway. Binds cholesterol via its SSD domain.</text>
</comment>
<dbReference type="GO" id="GO:0012507">
    <property type="term" value="C:ER to Golgi transport vesicle membrane"/>
    <property type="evidence" value="ECO:0007669"/>
    <property type="project" value="UniProtKB-SubCell"/>
</dbReference>
<comment type="similarity">
    <text evidence="4">Belongs to the WD repeat SCAP family.</text>
</comment>
<evidence type="ECO:0000256" key="8">
    <source>
        <dbReference type="ARBA" id="ARBA00022692"/>
    </source>
</evidence>
<dbReference type="PROSITE" id="PS50294">
    <property type="entry name" value="WD_REPEATS_REGION"/>
    <property type="match status" value="1"/>
</dbReference>
<gene>
    <name evidence="24" type="ORF">BGZ97_010549</name>
</gene>
<feature type="compositionally biased region" description="Polar residues" evidence="21">
    <location>
        <begin position="1429"/>
        <end position="1445"/>
    </location>
</feature>
<dbReference type="SUPFAM" id="SSF82866">
    <property type="entry name" value="Multidrug efflux transporter AcrB transmembrane domain"/>
    <property type="match status" value="1"/>
</dbReference>
<comment type="subcellular location">
    <subcellularLocation>
        <location evidence="2">Cytoplasmic vesicle</location>
        <location evidence="2">COPII-coated vesicle membrane</location>
        <topology evidence="2">Multi-pass membrane protein</topology>
    </subcellularLocation>
    <subcellularLocation>
        <location evidence="1">Endoplasmic reticulum membrane</location>
        <topology evidence="1">Multi-pass membrane protein</topology>
    </subcellularLocation>
    <subcellularLocation>
        <location evidence="3">Golgi apparatus membrane</location>
        <topology evidence="3">Multi-pass membrane protein</topology>
    </subcellularLocation>
</comment>
<keyword evidence="9" id="KW-0677">Repeat</keyword>
<keyword evidence="14" id="KW-0446">Lipid-binding</keyword>
<feature type="transmembrane region" description="Helical" evidence="22">
    <location>
        <begin position="847"/>
        <end position="880"/>
    </location>
</feature>
<evidence type="ECO:0000256" key="14">
    <source>
        <dbReference type="ARBA" id="ARBA00023121"/>
    </source>
</evidence>
<reference evidence="24" key="1">
    <citation type="journal article" date="2020" name="Fungal Divers.">
        <title>Resolving the Mortierellaceae phylogeny through synthesis of multi-gene phylogenetics and phylogenomics.</title>
        <authorList>
            <person name="Vandepol N."/>
            <person name="Liber J."/>
            <person name="Desiro A."/>
            <person name="Na H."/>
            <person name="Kennedy M."/>
            <person name="Barry K."/>
            <person name="Grigoriev I.V."/>
            <person name="Miller A.N."/>
            <person name="O'Donnell K."/>
            <person name="Stajich J.E."/>
            <person name="Bonito G."/>
        </authorList>
    </citation>
    <scope>NUCLEOTIDE SEQUENCE</scope>
    <source>
        <strain evidence="24">NVP60</strain>
    </source>
</reference>
<evidence type="ECO:0000256" key="22">
    <source>
        <dbReference type="SAM" id="Phobius"/>
    </source>
</evidence>
<keyword evidence="18" id="KW-0753">Steroid metabolism</keyword>
<feature type="transmembrane region" description="Helical" evidence="22">
    <location>
        <begin position="467"/>
        <end position="485"/>
    </location>
</feature>
<keyword evidence="12" id="KW-0333">Golgi apparatus</keyword>
<evidence type="ECO:0000256" key="19">
    <source>
        <dbReference type="ARBA" id="ARBA00045958"/>
    </source>
</evidence>
<dbReference type="PROSITE" id="PS50156">
    <property type="entry name" value="SSD"/>
    <property type="match status" value="1"/>
</dbReference>
<evidence type="ECO:0000256" key="3">
    <source>
        <dbReference type="ARBA" id="ARBA00004653"/>
    </source>
</evidence>
<keyword evidence="16" id="KW-1207">Sterol metabolism</keyword>
<evidence type="ECO:0000256" key="11">
    <source>
        <dbReference type="ARBA" id="ARBA00022989"/>
    </source>
</evidence>
<sequence length="1721" mass="188973">MSALSRIPGVASLASFVAVTFSLHSNPTLRKYNDLLAHAFYHHGRVCASNQATVMVLVIVFVGMIAYPGIITSYNSSAYARHRSATAATTEHDITLSDSFTARYQVANLDTFWAKSVVAPTWSQDPRAFSRSLPSPDPLHYLAPVIINATDLHPFHPYTNGDLDLDDKGSAEPVNTPWSEADLLTFTKKIQERIQSIAVQYPPLEDDKTGHRQPTTTLPRLVTLRDICLLDPASYSSSAEDEDSTAGRSQDSRRSCLVHSPLIYRDDDPAHVGSDIDLDGTLEQYRHKSSLNSLFGGLSLDRGLSPDHRSLSLVITFFLRGDLGAQASAVHYDDSSSTHKTDTGRTHQDPLDVRQIWRLIFKQLQIELQAERAKKAQARLLYHTPTTSEKDNSLLSTEDGTEEQEEQEEQVADIDIADVPSSGDSIPDPLSQFLVRALPVQETGQSGSRRLVSEEHAQPRTNISAEYWLLGMAYFVMFLYISLSVGRVDLVKSKYGLGIAAVATVFVSLLMSIGLCSVFGVTLTLMPWEILPFMIIVVGVENINILVHAVVETSMDLPVRERVGRGLGTVGVSITLTLFAELCLLIIGAMTTIPAVQEFCTFAIAAVIMDYLLQMTFFITVISIDIRRLELSDLGRPAAPYSRYPFGSRHSTTKPSLFPGENEMAARLSGINGMPMHEGNDSKHRRKDSTGSFHSDEDSRSHDKPGNKNRKGRIFTSIIMVGVMAYLGYIYGTTSQSTPTMTVTESYWRIIPSRASSEFWAMVDPERQGGYLEIESPAVLALWRPVNGTHDIPCDTKTDVFEYSSCDDQQDVSEEAPAGLKQESDTSQARNGQLDPRRPFKLLRDALVFICLFAFWLVRNFVIPSIILAASILLLLSYLLSPQRKLLVDLQWSFPFIVLPGDYQSKRKLMMEELLAQEARELGQDPGACSPLPGSVETLYRRGHKTDIDQMDVSPDQGLILTSSMDGSIFLWSGVAEQGHETPLAKLEEGACLKTSPSNKNVPSIRVTAAFTAPVKNPRSKVGSLKCLKLDASGTFAAGGYADGTVHVWNVDQVTHGFGEQRMDRVPSLRSMHGMTRHPSTTTDQAKLRVGSVCFWEPVSRPEAGSFLGEGLTLMVGYRDGQIWQWNPINGEGQCAAETKHRGGIAELAMVELDPKTRQDLGLTQRTYLVAAGKDGGIQCWSTSRRPNGSLDTWTMLWGHTGQVAGGSVSVLSLDAEVPMVAVGYSTGAIKIWDLEHGNLVWTLSRGSIALGTSTLNGPSKHLDRRLSQGETDNHQPSHQGSITKLCFHALELEDGLTGEPAPRVWLVISSGVDEAVMVWMVEWEGLMALPTPLGQPTPLSHPTQNGQEYFADFDEAKYGQTQDRIRSNGSRDWKTNQDILGMLSSSLPAPRLVGFMKQRGGRSMTVSNSRLYGVRRTESTTAHVAQFNTHPKQSHASVTESSGPVGNIIRSRRKSEGHALSPAAVGQDRAAVSGSHPTKRGWELWEADLYQCIFKTPGVWSLDLTIRAINLQPAFQRRPSLPARPNLDLPRRLSTATDMFNAVSPGTVTVSSNGSGIATQVVLNQPHGYQSTLDVEYGQRDGSSVQTRPKIQRRPGSYTTQGGQQGYVFTTGSIGGRPEHGQSPYPTLSGVSGVDDSWSGLRAGGTVDDEDSESMLLPFVETRLIHAILRGPSREAEVENWDLMDSAKGPDLKDIVIGFGNYIKIVRLMDEDEELLAGDQ</sequence>
<dbReference type="GO" id="GO:0032933">
    <property type="term" value="P:SREBP signaling pathway"/>
    <property type="evidence" value="ECO:0007669"/>
    <property type="project" value="InterPro"/>
</dbReference>
<evidence type="ECO:0000256" key="17">
    <source>
        <dbReference type="ARBA" id="ARBA00023180"/>
    </source>
</evidence>
<dbReference type="SMART" id="SM00320">
    <property type="entry name" value="WD40"/>
    <property type="match status" value="5"/>
</dbReference>
<evidence type="ECO:0000256" key="9">
    <source>
        <dbReference type="ARBA" id="ARBA00022737"/>
    </source>
</evidence>
<evidence type="ECO:0000256" key="6">
    <source>
        <dbReference type="ARBA" id="ARBA00022548"/>
    </source>
</evidence>
<keyword evidence="10" id="KW-0256">Endoplasmic reticulum</keyword>
<dbReference type="GO" id="GO:0005789">
    <property type="term" value="C:endoplasmic reticulum membrane"/>
    <property type="evidence" value="ECO:0007669"/>
    <property type="project" value="UniProtKB-SubCell"/>
</dbReference>
<protein>
    <recommendedName>
        <fullName evidence="5">Sterol regulatory element-binding protein cleavage-activating protein</fullName>
    </recommendedName>
</protein>
<keyword evidence="11 22" id="KW-1133">Transmembrane helix</keyword>
<evidence type="ECO:0000256" key="13">
    <source>
        <dbReference type="ARBA" id="ARBA00023098"/>
    </source>
</evidence>
<feature type="transmembrane region" description="Helical" evidence="22">
    <location>
        <begin position="497"/>
        <end position="523"/>
    </location>
</feature>
<dbReference type="InterPro" id="IPR030225">
    <property type="entry name" value="SCAP"/>
</dbReference>
<evidence type="ECO:0000259" key="23">
    <source>
        <dbReference type="PROSITE" id="PS50156"/>
    </source>
</evidence>
<feature type="region of interest" description="Disordered" evidence="21">
    <location>
        <begin position="671"/>
        <end position="710"/>
    </location>
</feature>
<dbReference type="SUPFAM" id="SSF50978">
    <property type="entry name" value="WD40 repeat-like"/>
    <property type="match status" value="1"/>
</dbReference>
<evidence type="ECO:0000256" key="18">
    <source>
        <dbReference type="ARBA" id="ARBA00023221"/>
    </source>
</evidence>
<feature type="compositionally biased region" description="Basic and acidic residues" evidence="21">
    <location>
        <begin position="1261"/>
        <end position="1276"/>
    </location>
</feature>
<feature type="transmembrane region" description="Helical" evidence="22">
    <location>
        <begin position="714"/>
        <end position="732"/>
    </location>
</feature>
<keyword evidence="6" id="KW-0153">Cholesterol metabolism</keyword>
<proteinExistence type="inferred from homology"/>
<feature type="transmembrane region" description="Helical" evidence="22">
    <location>
        <begin position="563"/>
        <end position="587"/>
    </location>
</feature>
<feature type="region of interest" description="Disordered" evidence="21">
    <location>
        <begin position="1429"/>
        <end position="1477"/>
    </location>
</feature>
<keyword evidence="8 22" id="KW-0812">Transmembrane</keyword>
<evidence type="ECO:0000256" key="1">
    <source>
        <dbReference type="ARBA" id="ARBA00004477"/>
    </source>
</evidence>
<accession>A0A9P6UUQ3</accession>
<dbReference type="Gene3D" id="2.130.10.10">
    <property type="entry name" value="YVTN repeat-like/Quinoprotein amine dehydrogenase"/>
    <property type="match status" value="2"/>
</dbReference>
<feature type="domain" description="SSD" evidence="23">
    <location>
        <begin position="466"/>
        <end position="624"/>
    </location>
</feature>
<evidence type="ECO:0000256" key="16">
    <source>
        <dbReference type="ARBA" id="ARBA00023166"/>
    </source>
</evidence>
<feature type="compositionally biased region" description="Basic and acidic residues" evidence="21">
    <location>
        <begin position="694"/>
        <end position="706"/>
    </location>
</feature>
<evidence type="ECO:0000256" key="12">
    <source>
        <dbReference type="ARBA" id="ARBA00023034"/>
    </source>
</evidence>
<feature type="region of interest" description="Disordered" evidence="21">
    <location>
        <begin position="1580"/>
        <end position="1607"/>
    </location>
</feature>
<dbReference type="InterPro" id="IPR001680">
    <property type="entry name" value="WD40_rpt"/>
</dbReference>
<evidence type="ECO:0000256" key="20">
    <source>
        <dbReference type="PROSITE-ProRule" id="PRU00221"/>
    </source>
</evidence>
<dbReference type="GO" id="GO:0032934">
    <property type="term" value="F:sterol binding"/>
    <property type="evidence" value="ECO:0007669"/>
    <property type="project" value="InterPro"/>
</dbReference>
<name>A0A9P6UUQ3_9FUNG</name>
<evidence type="ECO:0000256" key="21">
    <source>
        <dbReference type="SAM" id="MobiDB-lite"/>
    </source>
</evidence>
<dbReference type="EMBL" id="JAAAIN010000055">
    <property type="protein sequence ID" value="KAG0321722.1"/>
    <property type="molecule type" value="Genomic_DNA"/>
</dbReference>
<dbReference type="PANTHER" id="PTHR46378:SF1">
    <property type="entry name" value="STEROL REGULATORY ELEMENT-BINDING PROTEIN CLEAVAGE-ACTIVATING PROTEIN"/>
    <property type="match status" value="1"/>
</dbReference>
<dbReference type="Pfam" id="PF12349">
    <property type="entry name" value="Sterol-sensing"/>
    <property type="match status" value="1"/>
</dbReference>
<evidence type="ECO:0000313" key="25">
    <source>
        <dbReference type="Proteomes" id="UP000823405"/>
    </source>
</evidence>
<evidence type="ECO:0000256" key="5">
    <source>
        <dbReference type="ARBA" id="ARBA00019541"/>
    </source>
</evidence>
<dbReference type="OrthoDB" id="6510177at2759"/>
<feature type="region of interest" description="Disordered" evidence="21">
    <location>
        <begin position="387"/>
        <end position="411"/>
    </location>
</feature>
<dbReference type="InterPro" id="IPR053958">
    <property type="entry name" value="HMGCR/SNAP/NPC1-like_SSD"/>
</dbReference>
<keyword evidence="15 22" id="KW-0472">Membrane</keyword>
<feature type="compositionally biased region" description="Acidic residues" evidence="21">
    <location>
        <begin position="399"/>
        <end position="411"/>
    </location>
</feature>
<evidence type="ECO:0000256" key="7">
    <source>
        <dbReference type="ARBA" id="ARBA00022574"/>
    </source>
</evidence>
<feature type="transmembrane region" description="Helical" evidence="22">
    <location>
        <begin position="54"/>
        <end position="74"/>
    </location>
</feature>
<evidence type="ECO:0000256" key="15">
    <source>
        <dbReference type="ARBA" id="ARBA00023136"/>
    </source>
</evidence>
<dbReference type="InterPro" id="IPR036322">
    <property type="entry name" value="WD40_repeat_dom_sf"/>
</dbReference>
<feature type="region of interest" description="Disordered" evidence="21">
    <location>
        <begin position="812"/>
        <end position="832"/>
    </location>
</feature>
<feature type="transmembrane region" description="Helical" evidence="22">
    <location>
        <begin position="530"/>
        <end position="551"/>
    </location>
</feature>
<comment type="caution">
    <text evidence="24">The sequence shown here is derived from an EMBL/GenBank/DDBJ whole genome shotgun (WGS) entry which is preliminary data.</text>
</comment>
<keyword evidence="17" id="KW-0325">Glycoprotein</keyword>
<dbReference type="GO" id="GO:0000139">
    <property type="term" value="C:Golgi membrane"/>
    <property type="evidence" value="ECO:0007669"/>
    <property type="project" value="UniProtKB-SubCell"/>
</dbReference>
<keyword evidence="13" id="KW-0443">Lipid metabolism</keyword>
<feature type="transmembrane region" description="Helical" evidence="22">
    <location>
        <begin position="599"/>
        <end position="624"/>
    </location>
</feature>